<evidence type="ECO:0000313" key="2">
    <source>
        <dbReference type="EMBL" id="SHI46244.1"/>
    </source>
</evidence>
<keyword evidence="1" id="KW-0732">Signal</keyword>
<gene>
    <name evidence="2" type="ORF">SAMN04487911_102138</name>
</gene>
<evidence type="ECO:0000313" key="3">
    <source>
        <dbReference type="Proteomes" id="UP000184231"/>
    </source>
</evidence>
<feature type="chain" id="PRO_5012770783" evidence="1">
    <location>
        <begin position="20"/>
        <end position="79"/>
    </location>
</feature>
<protein>
    <submittedName>
        <fullName evidence="2">Uncharacterized protein</fullName>
    </submittedName>
</protein>
<evidence type="ECO:0000256" key="1">
    <source>
        <dbReference type="SAM" id="SignalP"/>
    </source>
</evidence>
<dbReference type="Proteomes" id="UP000184231">
    <property type="component" value="Unassembled WGS sequence"/>
</dbReference>
<reference evidence="2 3" key="1">
    <citation type="submission" date="2016-11" db="EMBL/GenBank/DDBJ databases">
        <authorList>
            <person name="Jaros S."/>
            <person name="Januszkiewicz K."/>
            <person name="Wedrychowicz H."/>
        </authorList>
    </citation>
    <scope>NUCLEOTIDE SEQUENCE [LARGE SCALE GENOMIC DNA]</scope>
    <source>
        <strain evidence="2 3">CGMCC 1.8863</strain>
    </source>
</reference>
<keyword evidence="3" id="KW-1185">Reference proteome</keyword>
<accession>A0A1M6BBV3</accession>
<dbReference type="EMBL" id="FQYX01000002">
    <property type="protein sequence ID" value="SHI46244.1"/>
    <property type="molecule type" value="Genomic_DNA"/>
</dbReference>
<proteinExistence type="predicted"/>
<dbReference type="AlphaFoldDB" id="A0A1M6BBV3"/>
<feature type="signal peptide" evidence="1">
    <location>
        <begin position="1"/>
        <end position="19"/>
    </location>
</feature>
<dbReference type="OrthoDB" id="1448952at2"/>
<dbReference type="RefSeq" id="WP_072762958.1">
    <property type="nucleotide sequence ID" value="NZ_FQYX01000002.1"/>
</dbReference>
<sequence length="79" mass="9154">MKALFTLIFVFFIASSAQSQCPKNDLKEETIIMEVVIASEKMEFSLDKEQDVARLYMDKNYRVKKALAFTTKRNKAKLV</sequence>
<organism evidence="2 3">
    <name type="scientific">Arenibacter nanhaiticus</name>
    <dbReference type="NCBI Taxonomy" id="558155"/>
    <lineage>
        <taxon>Bacteria</taxon>
        <taxon>Pseudomonadati</taxon>
        <taxon>Bacteroidota</taxon>
        <taxon>Flavobacteriia</taxon>
        <taxon>Flavobacteriales</taxon>
        <taxon>Flavobacteriaceae</taxon>
        <taxon>Arenibacter</taxon>
    </lineage>
</organism>
<name>A0A1M6BBV3_9FLAO</name>